<proteinExistence type="predicted"/>
<evidence type="ECO:0000259" key="3">
    <source>
        <dbReference type="Pfam" id="PF03372"/>
    </source>
</evidence>
<dbReference type="Pfam" id="PF00078">
    <property type="entry name" value="RVT_1"/>
    <property type="match status" value="1"/>
</dbReference>
<dbReference type="SUPFAM" id="SSF56219">
    <property type="entry name" value="DNase I-like"/>
    <property type="match status" value="1"/>
</dbReference>
<dbReference type="InterPro" id="IPR000477">
    <property type="entry name" value="RT_dom"/>
</dbReference>
<feature type="compositionally biased region" description="Polar residues" evidence="1">
    <location>
        <begin position="491"/>
        <end position="505"/>
    </location>
</feature>
<dbReference type="InterPro" id="IPR036691">
    <property type="entry name" value="Endo/exonu/phosph_ase_sf"/>
</dbReference>
<dbReference type="Proteomes" id="UP001189180">
    <property type="component" value="Unassembled WGS sequence"/>
</dbReference>
<name>A0ABC9HH75_FASHE</name>
<gene>
    <name evidence="4" type="ORF">FHB240107_LOCUS4248</name>
</gene>
<dbReference type="InterPro" id="IPR005135">
    <property type="entry name" value="Endo/exonuclease/phosphatase"/>
</dbReference>
<dbReference type="InterPro" id="IPR043502">
    <property type="entry name" value="DNA/RNA_pol_sf"/>
</dbReference>
<evidence type="ECO:0000259" key="2">
    <source>
        <dbReference type="Pfam" id="PF00078"/>
    </source>
</evidence>
<reference evidence="4 5" key="1">
    <citation type="submission" date="2024-08" db="EMBL/GenBank/DDBJ databases">
        <authorList>
            <person name="Paterson S."/>
        </authorList>
    </citation>
    <scope>NUCLEOTIDE SEQUENCE [LARGE SCALE GENOMIC DNA]</scope>
</reference>
<evidence type="ECO:0000313" key="4">
    <source>
        <dbReference type="EMBL" id="CAM0511897.1"/>
    </source>
</evidence>
<dbReference type="EMBL" id="CANUEZ050000191">
    <property type="protein sequence ID" value="CAM0511897.1"/>
    <property type="molecule type" value="Genomic_DNA"/>
</dbReference>
<comment type="caution">
    <text evidence="4">The sequence shown here is derived from an EMBL/GenBank/DDBJ whole genome shotgun (WGS) entry which is preliminary data.</text>
</comment>
<dbReference type="CDD" id="cd09076">
    <property type="entry name" value="L1-EN"/>
    <property type="match status" value="1"/>
</dbReference>
<evidence type="ECO:0000313" key="5">
    <source>
        <dbReference type="Proteomes" id="UP001189180"/>
    </source>
</evidence>
<evidence type="ECO:0008006" key="6">
    <source>
        <dbReference type="Google" id="ProtNLM"/>
    </source>
</evidence>
<evidence type="ECO:0000256" key="1">
    <source>
        <dbReference type="SAM" id="MobiDB-lite"/>
    </source>
</evidence>
<dbReference type="Pfam" id="PF03372">
    <property type="entry name" value="Exo_endo_phos"/>
    <property type="match status" value="1"/>
</dbReference>
<dbReference type="PANTHER" id="PTHR19446">
    <property type="entry name" value="REVERSE TRANSCRIPTASES"/>
    <property type="match status" value="1"/>
</dbReference>
<feature type="domain" description="Reverse transcriptase" evidence="2">
    <location>
        <begin position="571"/>
        <end position="708"/>
    </location>
</feature>
<dbReference type="AlphaFoldDB" id="A0ABC9HH75"/>
<protein>
    <recommendedName>
        <fullName evidence="6">Reverse transcriptase domain-containing protein</fullName>
    </recommendedName>
</protein>
<organism evidence="4 5">
    <name type="scientific">Fasciola hepatica</name>
    <name type="common">Liver fluke</name>
    <dbReference type="NCBI Taxonomy" id="6192"/>
    <lineage>
        <taxon>Eukaryota</taxon>
        <taxon>Metazoa</taxon>
        <taxon>Spiralia</taxon>
        <taxon>Lophotrochozoa</taxon>
        <taxon>Platyhelminthes</taxon>
        <taxon>Trematoda</taxon>
        <taxon>Digenea</taxon>
        <taxon>Plagiorchiida</taxon>
        <taxon>Echinostomata</taxon>
        <taxon>Echinostomatoidea</taxon>
        <taxon>Fasciolidae</taxon>
        <taxon>Fasciola</taxon>
    </lineage>
</organism>
<dbReference type="SUPFAM" id="SSF56672">
    <property type="entry name" value="DNA/RNA polymerases"/>
    <property type="match status" value="1"/>
</dbReference>
<keyword evidence="5" id="KW-1185">Reference proteome</keyword>
<sequence>MIVHEISSAHHATASPVSDAPRVPAVEVIRQQAGIIRCRKRTHIACWNVRTFLDVGSQCITMRTLHDYDVDIACLSEIRLPNSGSRQIKVPGVDTSYWLYHSGPKDNSGLYGVAFALNKAANDAMISWEPVSSRLALARFKGSPHDLTVIAIYAPTNSADDETKDEFYTNLQEVINRVSRRDVLFIAGDWNARTGTVDESTRHILGRFRLGQRCENGGRLIGLADINRMVVCSTRFQHPKKHILTWYSNDGRTAHQLDHILVRARWASSVEDCRAYRGAKTGNTNGTDHVLLRSCFKVHLSTRAKVSAPSRINVAALGNPEKREALSRAITTRLASATSAQADEVSVGGQWTQMMTTIKEASWTVLGRTKRRTKDWISESTLQLSTRAHEARLAGSNERRRLQREATRSAKADRIRYWIEIAEKKETASGIGDFGKLFRLIRSASNRFCKQDSLLRDTAGNLIPEQSKKMDRWVEYFSQLLNRPTDHRTDQPISTPPAQYESNCDPPNTAEITEMINKLKDRKAAGEDGIPPEVYKACSSSLIDRLCTLFGSIWRAEAFPPDWGMSILLPIPKKGDKSACENYRGISLIDVAAKIFGSLLLTRFSEARDQRTRPNQGGFRRGRGCVDQIFTLRRILEHRYKFQQPTVACFIDFRTAFDSVNRESLWTIIQSDGMPDKLLRLLRGYYSTTGARVRMYGEESREFTLTTGVSRVVPSHRCCSTTPSIGQCDRHYTTTLAFSLARKYTSRTWSLRMILSCLETLPLRYNQSSTESIPSRGPSDLK</sequence>
<dbReference type="Gene3D" id="3.60.10.10">
    <property type="entry name" value="Endonuclease/exonuclease/phosphatase"/>
    <property type="match status" value="1"/>
</dbReference>
<accession>A0ABC9HH75</accession>
<feature type="domain" description="Endonuclease/exonuclease/phosphatase" evidence="3">
    <location>
        <begin position="60"/>
        <end position="289"/>
    </location>
</feature>
<feature type="region of interest" description="Disordered" evidence="1">
    <location>
        <begin position="485"/>
        <end position="505"/>
    </location>
</feature>
<dbReference type="CDD" id="cd01650">
    <property type="entry name" value="RT_nLTR_like"/>
    <property type="match status" value="1"/>
</dbReference>